<dbReference type="eggNOG" id="COG0062">
    <property type="taxonomic scope" value="Bacteria"/>
</dbReference>
<dbReference type="AlphaFoldDB" id="A8HYD7"/>
<feature type="binding site" evidence="17">
    <location>
        <position position="446"/>
    </location>
    <ligand>
        <name>AMP</name>
        <dbReference type="ChEBI" id="CHEBI:456215"/>
    </ligand>
</feature>
<keyword evidence="13" id="KW-0511">Multifunctional enzyme</keyword>
<feature type="domain" description="YjeF N-terminal" evidence="21">
    <location>
        <begin position="21"/>
        <end position="218"/>
    </location>
</feature>
<keyword evidence="23" id="KW-1185">Reference proteome</keyword>
<evidence type="ECO:0000256" key="1">
    <source>
        <dbReference type="ARBA" id="ARBA00000013"/>
    </source>
</evidence>
<evidence type="ECO:0000256" key="6">
    <source>
        <dbReference type="ARBA" id="ARBA00022741"/>
    </source>
</evidence>
<dbReference type="GO" id="GO:0046496">
    <property type="term" value="P:nicotinamide nucleotide metabolic process"/>
    <property type="evidence" value="ECO:0007669"/>
    <property type="project" value="UniProtKB-UniRule"/>
</dbReference>
<feature type="binding site" evidence="18">
    <location>
        <position position="68"/>
    </location>
    <ligand>
        <name>K(+)</name>
        <dbReference type="ChEBI" id="CHEBI:29103"/>
    </ligand>
</feature>
<dbReference type="GO" id="GO:0052856">
    <property type="term" value="F:NAD(P)HX epimerase activity"/>
    <property type="evidence" value="ECO:0007669"/>
    <property type="project" value="UniProtKB-UniRule"/>
</dbReference>
<feature type="binding site" evidence="18">
    <location>
        <position position="161"/>
    </location>
    <ligand>
        <name>(6S)-NADPHX</name>
        <dbReference type="ChEBI" id="CHEBI:64076"/>
    </ligand>
</feature>
<dbReference type="GO" id="GO:0052855">
    <property type="term" value="F:ADP-dependent NAD(P)H-hydrate dehydratase activity"/>
    <property type="evidence" value="ECO:0007669"/>
    <property type="project" value="UniProtKB-UniRule"/>
</dbReference>
<comment type="cofactor">
    <cofactor evidence="18 19">
        <name>K(+)</name>
        <dbReference type="ChEBI" id="CHEBI:29103"/>
    </cofactor>
    <text evidence="18 19">Binds 1 potassium ion per subunit.</text>
</comment>
<dbReference type="GO" id="GO:0110051">
    <property type="term" value="P:metabolite repair"/>
    <property type="evidence" value="ECO:0007669"/>
    <property type="project" value="TreeGrafter"/>
</dbReference>
<dbReference type="STRING" id="438753.AZC_1603"/>
<keyword evidence="5 18" id="KW-0479">Metal-binding</keyword>
<comment type="similarity">
    <text evidence="4 19">In the C-terminal section; belongs to the NnrD/CARKD family.</text>
</comment>
<dbReference type="InterPro" id="IPR004443">
    <property type="entry name" value="YjeF_N_dom"/>
</dbReference>
<evidence type="ECO:0000256" key="19">
    <source>
        <dbReference type="PIRNR" id="PIRNR017184"/>
    </source>
</evidence>
<sequence length="510" mass="51685">MPFRQGDAEGGMSELLDPGEMAIADRTTIAQGTPGITLMDRAGAAVADVVARRPLTSRVLVLCGPGNNGGDGFVAARILAQRGFRVRLALLGSIEALKGDAALAAGRWTGPVEDAVQADLSQADLIVDALFGAGLARDLEGDALALVERMGESGKPVIAVDLPSGVDGATGAVRGAAAPAVETVTFFRRKPGHLLLPGRGLCGKVRVADIGIPDSVLAEIAPRTSANDPDLWGAHFPVPTVEGHKYGRGHAVVMSGGRWTAGAARLAARGCLRAGAGLVTVACPEGAALVHAASYAALMVRHVENSGDLSDLLVDHRYSSVVLGPGLGVGDETRDMVEAAVAEHRSLVLDADALTSYAGAPQALAERIAGAKAAVITPHEGEFARLFADTDLIPADADKLTRTRAAAEALKAVVVLKGADTVVAAPDGRASIAENAPPFLATAGAGDVLAGILGGLLAQGMPAFEAAAAAVWLHGEAARQAGPGLIADDLPEALPKVYAALFEALGARAG</sequence>
<reference evidence="22 23" key="5">
    <citation type="journal article" date="2010" name="Appl. Environ. Microbiol.">
        <title>phrR-like gene praR of Azorhizobium caulinodans ORS571 is essential for symbiosis with Sesbania rostrata and is involved in expression of reb genes.</title>
        <authorList>
            <person name="Akiba N."/>
            <person name="Aono T."/>
            <person name="Toyazaki H."/>
            <person name="Sato S."/>
            <person name="Oyaizu H."/>
        </authorList>
    </citation>
    <scope>NUCLEOTIDE SEQUENCE [LARGE SCALE GENOMIC DNA]</scope>
    <source>
        <strain evidence="23">ATCC 43989 / DSM 5975 / JCM 20966 / LMG 6465 / NBRC 14845 / NCIMB 13405 / ORS 571</strain>
    </source>
</reference>
<accession>A8HYD7</accession>
<dbReference type="SUPFAM" id="SSF53613">
    <property type="entry name" value="Ribokinase-like"/>
    <property type="match status" value="1"/>
</dbReference>
<dbReference type="EC" id="4.2.1.136" evidence="19"/>
<keyword evidence="8 17" id="KW-0521">NADP</keyword>
<reference evidence="23" key="2">
    <citation type="submission" date="2007-04" db="EMBL/GenBank/DDBJ databases">
        <title>Complete genome sequence of the nitrogen-fixing bacterium Azorhizobium caulinodans ORS571.</title>
        <authorList>
            <person name="Lee K.B."/>
            <person name="Backer P.D."/>
            <person name="Aono T."/>
            <person name="Liu C.T."/>
            <person name="Suzuki S."/>
            <person name="Suzuki T."/>
            <person name="Kaneko T."/>
            <person name="Yamada M."/>
            <person name="Tabata S."/>
            <person name="Kupfer D.M."/>
            <person name="Najar F.Z."/>
            <person name="Wiley G.B."/>
            <person name="Roe B."/>
            <person name="Binnewies T."/>
            <person name="Ussery D."/>
            <person name="Vereecke D."/>
            <person name="Gevers D."/>
            <person name="Holsters M."/>
            <person name="Oyaizu H."/>
        </authorList>
    </citation>
    <scope>NUCLEOTIDE SEQUENCE [LARGE SCALE GENOMIC DNA]</scope>
    <source>
        <strain evidence="23">ATCC 43989 / DSM 5975 / JCM 20966 / LMG 6465 / NBRC 14845 / NCIMB 13405 / ORS 571</strain>
    </source>
</reference>
<dbReference type="CDD" id="cd01171">
    <property type="entry name" value="YXKO-related"/>
    <property type="match status" value="1"/>
</dbReference>
<keyword evidence="7 17" id="KW-0067">ATP-binding</keyword>
<dbReference type="PANTHER" id="PTHR12592">
    <property type="entry name" value="ATP-DEPENDENT (S)-NAD(P)H-HYDRATE DEHYDRATASE FAMILY MEMBER"/>
    <property type="match status" value="1"/>
</dbReference>
<evidence type="ECO:0000256" key="2">
    <source>
        <dbReference type="ARBA" id="ARBA00000909"/>
    </source>
</evidence>
<evidence type="ECO:0000256" key="5">
    <source>
        <dbReference type="ARBA" id="ARBA00022723"/>
    </source>
</evidence>
<keyword evidence="12 17" id="KW-0456">Lyase</keyword>
<feature type="binding site" evidence="17">
    <location>
        <position position="326"/>
    </location>
    <ligand>
        <name>(6S)-NADPHX</name>
        <dbReference type="ChEBI" id="CHEBI:64076"/>
    </ligand>
</feature>
<dbReference type="PROSITE" id="PS51385">
    <property type="entry name" value="YJEF_N"/>
    <property type="match status" value="1"/>
</dbReference>
<gene>
    <name evidence="17" type="primary">nnrD</name>
    <name evidence="18" type="synonym">nnrE</name>
    <name evidence="22" type="ordered locus">AZC_1603</name>
</gene>
<evidence type="ECO:0000256" key="16">
    <source>
        <dbReference type="ARBA" id="ARBA00049209"/>
    </source>
</evidence>
<name>A8HYD7_AZOC5</name>
<evidence type="ECO:0000256" key="11">
    <source>
        <dbReference type="ARBA" id="ARBA00023235"/>
    </source>
</evidence>
<dbReference type="NCBIfam" id="TIGR00196">
    <property type="entry name" value="yjeF_cterm"/>
    <property type="match status" value="1"/>
</dbReference>
<dbReference type="KEGG" id="azc:AZC_1603"/>
<dbReference type="Proteomes" id="UP000000270">
    <property type="component" value="Chromosome"/>
</dbReference>
<dbReference type="SUPFAM" id="SSF64153">
    <property type="entry name" value="YjeF N-terminal domain-like"/>
    <property type="match status" value="1"/>
</dbReference>
<dbReference type="PIRSF" id="PIRSF017184">
    <property type="entry name" value="Nnr"/>
    <property type="match status" value="1"/>
</dbReference>
<feature type="binding site" evidence="17">
    <location>
        <position position="263"/>
    </location>
    <ligand>
        <name>(6S)-NADPHX</name>
        <dbReference type="ChEBI" id="CHEBI:64076"/>
    </ligand>
</feature>
<comment type="function">
    <text evidence="14 19">Bifunctional enzyme that catalyzes the epimerization of the S- and R-forms of NAD(P)HX and the dehydration of the S-form of NAD(P)HX at the expense of ADP, which is converted to AMP. This allows the repair of both epimers of NAD(P)HX, a damaged form of NAD(P)H that is a result of enzymatic or heat-dependent hydration.</text>
</comment>
<dbReference type="NCBIfam" id="TIGR00197">
    <property type="entry name" value="yjeF_nterm"/>
    <property type="match status" value="1"/>
</dbReference>
<dbReference type="InterPro" id="IPR036652">
    <property type="entry name" value="YjeF_N_dom_sf"/>
</dbReference>
<evidence type="ECO:0000313" key="22">
    <source>
        <dbReference type="EMBL" id="BAF87601.1"/>
    </source>
</evidence>
<evidence type="ECO:0000256" key="17">
    <source>
        <dbReference type="HAMAP-Rule" id="MF_01965"/>
    </source>
</evidence>
<dbReference type="Gene3D" id="3.40.1190.20">
    <property type="match status" value="1"/>
</dbReference>
<dbReference type="Gene3D" id="3.40.50.10260">
    <property type="entry name" value="YjeF N-terminal domain"/>
    <property type="match status" value="1"/>
</dbReference>
<dbReference type="HAMAP" id="MF_01965">
    <property type="entry name" value="NADHX_dehydratase"/>
    <property type="match status" value="1"/>
</dbReference>
<comment type="caution">
    <text evidence="18">Lacks conserved residue(s) required for the propagation of feature annotation.</text>
</comment>
<dbReference type="Pfam" id="PF03853">
    <property type="entry name" value="YjeF_N"/>
    <property type="match status" value="1"/>
</dbReference>
<reference evidence="22 23" key="4">
    <citation type="journal article" date="2009" name="Appl. Environ. Microbiol.">
        <title>Comparative genome-wide transcriptional profiling of Azorhizobium caulinodans ORS571 grown under free-living and symbiotic conditions.</title>
        <authorList>
            <person name="Tsukada S."/>
            <person name="Aono T."/>
            <person name="Akiba N."/>
            <person name="Lee KB."/>
            <person name="Liu CT."/>
            <person name="Toyazaki H."/>
            <person name="Oyaizu H."/>
        </authorList>
    </citation>
    <scope>NUCLEOTIDE SEQUENCE [LARGE SCALE GENOMIC DNA]</scope>
    <source>
        <strain evidence="23">ATCC 43989 / DSM 5975 / JCM 20966 / LMG 6465 / NBRC 14845 / NCIMB 13405 / ORS 571</strain>
    </source>
</reference>
<keyword evidence="11 18" id="KW-0413">Isomerase</keyword>
<feature type="binding site" evidence="18">
    <location>
        <begin position="132"/>
        <end position="138"/>
    </location>
    <ligand>
        <name>(6S)-NADPHX</name>
        <dbReference type="ChEBI" id="CHEBI:64076"/>
    </ligand>
</feature>
<evidence type="ECO:0000256" key="12">
    <source>
        <dbReference type="ARBA" id="ARBA00023239"/>
    </source>
</evidence>
<feature type="binding site" evidence="17">
    <location>
        <position position="379"/>
    </location>
    <ligand>
        <name>(6S)-NADPHX</name>
        <dbReference type="ChEBI" id="CHEBI:64076"/>
    </ligand>
</feature>
<reference evidence="22 23" key="3">
    <citation type="journal article" date="2008" name="BMC Genomics">
        <title>The genome of the versatile nitrogen fixer Azorhizobium caulinodans ORS571.</title>
        <authorList>
            <person name="Lee KB."/>
            <person name="Backer P.D."/>
            <person name="Aono T."/>
            <person name="Liu CT."/>
            <person name="Suzuki S."/>
            <person name="Suzuki T."/>
            <person name="Kaneko T."/>
            <person name="Yamada M."/>
            <person name="Tabata S."/>
            <person name="Kupfer D.M."/>
            <person name="Najar F.Z."/>
            <person name="Wiley G.B."/>
            <person name="Roe B."/>
            <person name="Binnewies T.T."/>
            <person name="Ussery D.W."/>
            <person name="D'Haeze W."/>
            <person name="Herder J.D."/>
            <person name="Gevers D."/>
            <person name="Vereecke D."/>
            <person name="Holsters M."/>
            <person name="Oyaizu H."/>
        </authorList>
    </citation>
    <scope>NUCLEOTIDE SEQUENCE [LARGE SCALE GENOMIC DNA]</scope>
    <source>
        <strain evidence="23">ATCC 43989 / DSM 5975 / JCM 20966 / LMG 6465 / NBRC 14845 / NCIMB 13405 / ORS 571</strain>
    </source>
</reference>
<evidence type="ECO:0000256" key="15">
    <source>
        <dbReference type="ARBA" id="ARBA00048238"/>
    </source>
</evidence>
<evidence type="ECO:0000256" key="9">
    <source>
        <dbReference type="ARBA" id="ARBA00022958"/>
    </source>
</evidence>
<feature type="domain" description="YjeF C-terminal" evidence="20">
    <location>
        <begin position="228"/>
        <end position="501"/>
    </location>
</feature>
<feature type="binding site" evidence="18">
    <location>
        <position position="128"/>
    </location>
    <ligand>
        <name>K(+)</name>
        <dbReference type="ChEBI" id="CHEBI:29103"/>
    </ligand>
</feature>
<dbReference type="InterPro" id="IPR030677">
    <property type="entry name" value="Nnr"/>
</dbReference>
<evidence type="ECO:0000256" key="18">
    <source>
        <dbReference type="HAMAP-Rule" id="MF_01966"/>
    </source>
</evidence>
<feature type="binding site" evidence="18">
    <location>
        <position position="164"/>
    </location>
    <ligand>
        <name>K(+)</name>
        <dbReference type="ChEBI" id="CHEBI:29103"/>
    </ligand>
</feature>
<feature type="binding site" evidence="17">
    <location>
        <position position="447"/>
    </location>
    <ligand>
        <name>(6S)-NADPHX</name>
        <dbReference type="ChEBI" id="CHEBI:64076"/>
    </ligand>
</feature>
<keyword evidence="6 17" id="KW-0547">Nucleotide-binding</keyword>
<comment type="function">
    <text evidence="18">Catalyzes the epimerization of the S- and R-forms of NAD(P)HX, a damaged form of NAD(P)H that is a result of enzymatic or heat-dependent hydration. This is a prerequisite for the S-specific NAD(P)H-hydrate dehydratase to allow the repair of both epimers of NAD(P)HX.</text>
</comment>
<dbReference type="eggNOG" id="COG0063">
    <property type="taxonomic scope" value="Bacteria"/>
</dbReference>
<dbReference type="HAMAP" id="MF_01966">
    <property type="entry name" value="NADHX_epimerase"/>
    <property type="match status" value="1"/>
</dbReference>
<comment type="subunit">
    <text evidence="17">Homotetramer.</text>
</comment>
<dbReference type="PROSITE" id="PS01050">
    <property type="entry name" value="YJEF_C_2"/>
    <property type="match status" value="1"/>
</dbReference>
<dbReference type="GO" id="GO:0046872">
    <property type="term" value="F:metal ion binding"/>
    <property type="evidence" value="ECO:0007669"/>
    <property type="project" value="UniProtKB-UniRule"/>
</dbReference>
<comment type="catalytic activity">
    <reaction evidence="16 17 19">
        <text>(6S)-NADPHX + ADP = AMP + phosphate + NADPH + H(+)</text>
        <dbReference type="Rhea" id="RHEA:32235"/>
        <dbReference type="ChEBI" id="CHEBI:15378"/>
        <dbReference type="ChEBI" id="CHEBI:43474"/>
        <dbReference type="ChEBI" id="CHEBI:57783"/>
        <dbReference type="ChEBI" id="CHEBI:64076"/>
        <dbReference type="ChEBI" id="CHEBI:456215"/>
        <dbReference type="ChEBI" id="CHEBI:456216"/>
        <dbReference type="EC" id="4.2.1.136"/>
    </reaction>
</comment>
<dbReference type="HOGENOM" id="CLU_024853_4_1_5"/>
<comment type="similarity">
    <text evidence="17">Belongs to the NnrD/CARKD family.</text>
</comment>
<feature type="binding site" evidence="18">
    <location>
        <begin position="67"/>
        <end position="71"/>
    </location>
    <ligand>
        <name>(6S)-NADPHX</name>
        <dbReference type="ChEBI" id="CHEBI:64076"/>
    </ligand>
</feature>
<evidence type="ECO:0000313" key="23">
    <source>
        <dbReference type="Proteomes" id="UP000000270"/>
    </source>
</evidence>
<protein>
    <recommendedName>
        <fullName evidence="19">Bifunctional NAD(P)H-hydrate repair enzyme</fullName>
    </recommendedName>
    <alternativeName>
        <fullName evidence="19">Nicotinamide nucleotide repair protein</fullName>
    </alternativeName>
    <domain>
        <recommendedName>
            <fullName evidence="19">ADP-dependent (S)-NAD(P)H-hydrate dehydratase</fullName>
            <ecNumber evidence="19">4.2.1.136</ecNumber>
        </recommendedName>
        <alternativeName>
            <fullName evidence="19">ADP-dependent NAD(P)HX dehydratase</fullName>
        </alternativeName>
    </domain>
    <domain>
        <recommendedName>
            <fullName evidence="19">NAD(P)H-hydrate epimerase</fullName>
            <ecNumber evidence="19">5.1.99.6</ecNumber>
        </recommendedName>
    </domain>
</protein>
<dbReference type="PANTHER" id="PTHR12592:SF0">
    <property type="entry name" value="ATP-DEPENDENT (S)-NAD(P)H-HYDRATE DEHYDRATASE"/>
    <property type="match status" value="1"/>
</dbReference>
<comment type="function">
    <text evidence="17">Catalyzes the dehydration of the S-form of NAD(P)HX at the expense of ADP, which is converted to AMP. Together with NAD(P)HX epimerase, which catalyzes the epimerization of the S- and R-forms, the enzyme allows the repair of both epimers of NAD(P)HX, a damaged form of NAD(P)H that is a result of enzymatic or heat-dependent hydration.</text>
</comment>
<keyword evidence="10 17" id="KW-0520">NAD</keyword>
<comment type="catalytic activity">
    <reaction evidence="2 18 19">
        <text>(6R)-NADPHX = (6S)-NADPHX</text>
        <dbReference type="Rhea" id="RHEA:32227"/>
        <dbReference type="ChEBI" id="CHEBI:64076"/>
        <dbReference type="ChEBI" id="CHEBI:64077"/>
        <dbReference type="EC" id="5.1.99.6"/>
    </reaction>
</comment>
<dbReference type="InterPro" id="IPR017953">
    <property type="entry name" value="Carbohydrate_kinase_pred_CS"/>
</dbReference>
<comment type="similarity">
    <text evidence="18">Belongs to the NnrE/AIBP family.</text>
</comment>
<evidence type="ECO:0000256" key="10">
    <source>
        <dbReference type="ARBA" id="ARBA00023027"/>
    </source>
</evidence>
<keyword evidence="9 18" id="KW-0630">Potassium</keyword>
<dbReference type="EC" id="5.1.99.6" evidence="19"/>
<evidence type="ECO:0000256" key="3">
    <source>
        <dbReference type="ARBA" id="ARBA00006001"/>
    </source>
</evidence>
<comment type="catalytic activity">
    <reaction evidence="15 17 19">
        <text>(6S)-NADHX + ADP = AMP + phosphate + NADH + H(+)</text>
        <dbReference type="Rhea" id="RHEA:32223"/>
        <dbReference type="ChEBI" id="CHEBI:15378"/>
        <dbReference type="ChEBI" id="CHEBI:43474"/>
        <dbReference type="ChEBI" id="CHEBI:57945"/>
        <dbReference type="ChEBI" id="CHEBI:64074"/>
        <dbReference type="ChEBI" id="CHEBI:456215"/>
        <dbReference type="ChEBI" id="CHEBI:456216"/>
        <dbReference type="EC" id="4.2.1.136"/>
    </reaction>
</comment>
<evidence type="ECO:0000256" key="8">
    <source>
        <dbReference type="ARBA" id="ARBA00022857"/>
    </source>
</evidence>
<comment type="catalytic activity">
    <reaction evidence="1 18 19">
        <text>(6R)-NADHX = (6S)-NADHX</text>
        <dbReference type="Rhea" id="RHEA:32215"/>
        <dbReference type="ChEBI" id="CHEBI:64074"/>
        <dbReference type="ChEBI" id="CHEBI:64075"/>
        <dbReference type="EC" id="5.1.99.6"/>
    </reaction>
</comment>
<proteinExistence type="inferred from homology"/>
<feature type="binding site" evidence="17">
    <location>
        <begin position="417"/>
        <end position="421"/>
    </location>
    <ligand>
        <name>AMP</name>
        <dbReference type="ChEBI" id="CHEBI:456215"/>
    </ligand>
</feature>
<reference evidence="22 23" key="6">
    <citation type="journal article" date="2011" name="Appl. Environ. Microbiol.">
        <title>Involvement of the azorhizobial chromosome partition gene (parA) in the onset of bacteroid differentiation during Sesbania rostrata stem nodule development.</title>
        <authorList>
            <person name="Liu CT."/>
            <person name="Lee KB."/>
            <person name="Wang YS."/>
            <person name="Peng MH."/>
            <person name="Lee KT."/>
            <person name="Suzuki S."/>
            <person name="Suzuki T."/>
            <person name="Oyaizu H."/>
        </authorList>
    </citation>
    <scope>NUCLEOTIDE SEQUENCE [LARGE SCALE GENOMIC DNA]</scope>
    <source>
        <strain evidence="23">ATCC 43989 / DSM 5975 / JCM 20966 / LMG 6465 / NBRC 14845 / NCIMB 13405 / ORS 571</strain>
    </source>
</reference>
<dbReference type="InterPro" id="IPR029056">
    <property type="entry name" value="Ribokinase-like"/>
</dbReference>
<comment type="cofactor">
    <cofactor evidence="17">
        <name>Mg(2+)</name>
        <dbReference type="ChEBI" id="CHEBI:18420"/>
    </cofactor>
</comment>
<organism evidence="22 23">
    <name type="scientific">Azorhizobium caulinodans (strain ATCC 43989 / DSM 5975 / JCM 20966 / LMG 6465 / NBRC 14845 / NCIMB 13405 / ORS 571)</name>
    <dbReference type="NCBI Taxonomy" id="438753"/>
    <lineage>
        <taxon>Bacteria</taxon>
        <taxon>Pseudomonadati</taxon>
        <taxon>Pseudomonadota</taxon>
        <taxon>Alphaproteobacteria</taxon>
        <taxon>Hyphomicrobiales</taxon>
        <taxon>Xanthobacteraceae</taxon>
        <taxon>Azorhizobium</taxon>
    </lineage>
</organism>
<evidence type="ECO:0000256" key="14">
    <source>
        <dbReference type="ARBA" id="ARBA00025153"/>
    </source>
</evidence>
<dbReference type="EMBL" id="AP009384">
    <property type="protein sequence ID" value="BAF87601.1"/>
    <property type="molecule type" value="Genomic_DNA"/>
</dbReference>
<evidence type="ECO:0000256" key="13">
    <source>
        <dbReference type="ARBA" id="ARBA00023268"/>
    </source>
</evidence>
<evidence type="ECO:0000259" key="21">
    <source>
        <dbReference type="PROSITE" id="PS51385"/>
    </source>
</evidence>
<evidence type="ECO:0000259" key="20">
    <source>
        <dbReference type="PROSITE" id="PS51383"/>
    </source>
</evidence>
<evidence type="ECO:0000256" key="7">
    <source>
        <dbReference type="ARBA" id="ARBA00022840"/>
    </source>
</evidence>
<dbReference type="InterPro" id="IPR000631">
    <property type="entry name" value="CARKD"/>
</dbReference>
<evidence type="ECO:0000256" key="4">
    <source>
        <dbReference type="ARBA" id="ARBA00009524"/>
    </source>
</evidence>
<dbReference type="Pfam" id="PF01256">
    <property type="entry name" value="Carb_kinase"/>
    <property type="match status" value="1"/>
</dbReference>
<reference evidence="22 23" key="1">
    <citation type="journal article" date="2007" name="Appl. Environ. Microbiol.">
        <title>Rhizobial factors required for stem nodule maturation and maintenance in Sesbania rostrata-Azorhizobium caulinodans ORS571 symbiosis.</title>
        <authorList>
            <person name="Suzuki S."/>
            <person name="Aono T."/>
            <person name="Lee KB."/>
            <person name="Suzuki T."/>
            <person name="Liu CT."/>
            <person name="Miwa H."/>
            <person name="Wakao S."/>
            <person name="Iki T."/>
            <person name="Oyaizu H."/>
        </authorList>
    </citation>
    <scope>NUCLEOTIDE SEQUENCE [LARGE SCALE GENOMIC DNA]</scope>
    <source>
        <strain evidence="23">ATCC 43989 / DSM 5975 / JCM 20966 / LMG 6465 / NBRC 14845 / NCIMB 13405 / ORS 571</strain>
    </source>
</reference>
<comment type="similarity">
    <text evidence="3 19">In the N-terminal section; belongs to the NnrE/AIBP family.</text>
</comment>
<dbReference type="GO" id="GO:0005524">
    <property type="term" value="F:ATP binding"/>
    <property type="evidence" value="ECO:0007669"/>
    <property type="project" value="UniProtKB-UniRule"/>
</dbReference>
<dbReference type="PROSITE" id="PS51383">
    <property type="entry name" value="YJEF_C_3"/>
    <property type="match status" value="1"/>
</dbReference>